<gene>
    <name evidence="9" type="ORF">TRAPUB_9299</name>
</gene>
<dbReference type="Gene3D" id="3.40.120.10">
    <property type="entry name" value="Alpha-D-Glucose-1,6-Bisphosphate, subunit A, domain 3"/>
    <property type="match status" value="4"/>
</dbReference>
<evidence type="ECO:0000259" key="7">
    <source>
        <dbReference type="Pfam" id="PF02879"/>
    </source>
</evidence>
<dbReference type="GO" id="GO:0005975">
    <property type="term" value="P:carbohydrate metabolic process"/>
    <property type="evidence" value="ECO:0007669"/>
    <property type="project" value="InterPro"/>
</dbReference>
<dbReference type="EMBL" id="MNAD01000321">
    <property type="protein sequence ID" value="OJT14188.1"/>
    <property type="molecule type" value="Genomic_DNA"/>
</dbReference>
<evidence type="ECO:0000256" key="2">
    <source>
        <dbReference type="ARBA" id="ARBA00022553"/>
    </source>
</evidence>
<proteinExistence type="inferred from homology"/>
<evidence type="ECO:0000256" key="5">
    <source>
        <dbReference type="ARBA" id="ARBA00023235"/>
    </source>
</evidence>
<dbReference type="Pfam" id="PF02879">
    <property type="entry name" value="PGM_PMM_II"/>
    <property type="match status" value="1"/>
</dbReference>
<keyword evidence="2" id="KW-0597">Phosphoprotein</keyword>
<evidence type="ECO:0000313" key="10">
    <source>
        <dbReference type="Proteomes" id="UP000184267"/>
    </source>
</evidence>
<comment type="caution">
    <text evidence="9">The sequence shown here is derived from an EMBL/GenBank/DDBJ whole genome shotgun (WGS) entry which is preliminary data.</text>
</comment>
<dbReference type="PANTHER" id="PTHR45745:SF1">
    <property type="entry name" value="PHOSPHOGLUCOMUTASE 2B-RELATED"/>
    <property type="match status" value="1"/>
</dbReference>
<reference evidence="9 10" key="1">
    <citation type="submission" date="2016-10" db="EMBL/GenBank/DDBJ databases">
        <title>Genome sequence of the basidiomycete white-rot fungus Trametes pubescens.</title>
        <authorList>
            <person name="Makela M.R."/>
            <person name="Granchi Z."/>
            <person name="Peng M."/>
            <person name="De Vries R.P."/>
            <person name="Grigoriev I."/>
            <person name="Riley R."/>
            <person name="Hilden K."/>
        </authorList>
    </citation>
    <scope>NUCLEOTIDE SEQUENCE [LARGE SCALE GENOMIC DNA]</scope>
    <source>
        <strain evidence="9 10">FBCC735</strain>
    </source>
</reference>
<dbReference type="GO" id="GO:0046872">
    <property type="term" value="F:metal ion binding"/>
    <property type="evidence" value="ECO:0007669"/>
    <property type="project" value="UniProtKB-KW"/>
</dbReference>
<dbReference type="GO" id="GO:0006166">
    <property type="term" value="P:purine ribonucleoside salvage"/>
    <property type="evidence" value="ECO:0007669"/>
    <property type="project" value="TreeGrafter"/>
</dbReference>
<evidence type="ECO:0000259" key="6">
    <source>
        <dbReference type="Pfam" id="PF02878"/>
    </source>
</evidence>
<dbReference type="Pfam" id="PF02878">
    <property type="entry name" value="PGM_PMM_I"/>
    <property type="match status" value="1"/>
</dbReference>
<sequence>MEAGWARMNDLIIIQASQGLCAYVVKNVKDARSRGVVVGHDHRHHSEKWAKLTAAAFIDQGVPAYFHDGQDNGYKVYWENAVQIIEPHDKGISASIREQREPRSLNIESLASSPLLRKYDEMAYFEYISSLCLYKSLNAQTALKFVNTSMHGVSDPAMFKAFELFGLPQYIPVVAQQKPDPEFPTVKFPNPEEKGALDLAIATANEAGADYILAQDPDSDRFAAAEKGPDGKWIQFTGDQLGTLFASACLEKYKASGKPLSKLAMVASTVSSKMIEAIAHAEGFKFAECLTGERAALLAPYCLREQPLAAGFKYIGNTALTLEHEGYEVPFGYEEAIGFMFGSLLRDKDGVAASLMFAEFVVTLQKAGKTASTHLKELYERYGYFQTSNSYFICTDPPTIDTIFARLRNYDGHAAPGGTPHYPPTLGGLAVTRVRDLTVGYDSGNAPSYRPELPLSSGHMIQFRAEDAAGGSKITLTTRTSGTEPKIKYYLEGSGKDANAVGELLRKVVQELSDVWMEADKHGLGKP</sequence>
<dbReference type="GO" id="GO:0008973">
    <property type="term" value="F:phosphopentomutase activity"/>
    <property type="evidence" value="ECO:0007669"/>
    <property type="project" value="TreeGrafter"/>
</dbReference>
<feature type="domain" description="Alpha-D-phosphohexomutase alpha/beta/alpha" evidence="7">
    <location>
        <begin position="124"/>
        <end position="226"/>
    </location>
</feature>
<evidence type="ECO:0000256" key="3">
    <source>
        <dbReference type="ARBA" id="ARBA00022723"/>
    </source>
</evidence>
<dbReference type="SUPFAM" id="SSF53738">
    <property type="entry name" value="Phosphoglucomutase, first 3 domains"/>
    <property type="match status" value="3"/>
</dbReference>
<dbReference type="InterPro" id="IPR005846">
    <property type="entry name" value="A-D-PHexomutase_a/b/a-III"/>
</dbReference>
<evidence type="ECO:0000259" key="8">
    <source>
        <dbReference type="Pfam" id="PF02880"/>
    </source>
</evidence>
<dbReference type="Pfam" id="PF02880">
    <property type="entry name" value="PGM_PMM_III"/>
    <property type="match status" value="1"/>
</dbReference>
<feature type="domain" description="Alpha-D-phosphohexomutase alpha/beta/alpha" evidence="6">
    <location>
        <begin position="7"/>
        <end position="66"/>
    </location>
</feature>
<evidence type="ECO:0000256" key="4">
    <source>
        <dbReference type="ARBA" id="ARBA00022842"/>
    </source>
</evidence>
<evidence type="ECO:0000256" key="1">
    <source>
        <dbReference type="ARBA" id="ARBA00010231"/>
    </source>
</evidence>
<keyword evidence="3" id="KW-0479">Metal-binding</keyword>
<dbReference type="SUPFAM" id="SSF55957">
    <property type="entry name" value="Phosphoglucomutase, C-terminal domain"/>
    <property type="match status" value="1"/>
</dbReference>
<name>A0A1M2W2V2_TRAPU</name>
<dbReference type="PANTHER" id="PTHR45745">
    <property type="entry name" value="PHOSPHOMANNOMUTASE 45A"/>
    <property type="match status" value="1"/>
</dbReference>
<evidence type="ECO:0000313" key="9">
    <source>
        <dbReference type="EMBL" id="OJT14188.1"/>
    </source>
</evidence>
<keyword evidence="5" id="KW-0413">Isomerase</keyword>
<keyword evidence="10" id="KW-1185">Reference proteome</keyword>
<dbReference type="OMA" id="GYCVDPE"/>
<dbReference type="InterPro" id="IPR005844">
    <property type="entry name" value="A-D-PHexomutase_a/b/a-I"/>
</dbReference>
<dbReference type="InterPro" id="IPR005845">
    <property type="entry name" value="A-D-PHexomutase_a/b/a-II"/>
</dbReference>
<dbReference type="OrthoDB" id="8300170at2759"/>
<protein>
    <submittedName>
        <fullName evidence="9">Phosphoglucomutase-2</fullName>
    </submittedName>
</protein>
<organism evidence="9 10">
    <name type="scientific">Trametes pubescens</name>
    <name type="common">White-rot fungus</name>
    <dbReference type="NCBI Taxonomy" id="154538"/>
    <lineage>
        <taxon>Eukaryota</taxon>
        <taxon>Fungi</taxon>
        <taxon>Dikarya</taxon>
        <taxon>Basidiomycota</taxon>
        <taxon>Agaricomycotina</taxon>
        <taxon>Agaricomycetes</taxon>
        <taxon>Polyporales</taxon>
        <taxon>Polyporaceae</taxon>
        <taxon>Trametes</taxon>
    </lineage>
</organism>
<feature type="domain" description="Alpha-D-phosphohexomutase alpha/beta/alpha" evidence="8">
    <location>
        <begin position="310"/>
        <end position="382"/>
    </location>
</feature>
<dbReference type="STRING" id="154538.A0A1M2W2V2"/>
<dbReference type="AlphaFoldDB" id="A0A1M2W2V2"/>
<dbReference type="InterPro" id="IPR016055">
    <property type="entry name" value="A-D-PHexomutase_a/b/a-I/II/III"/>
</dbReference>
<dbReference type="InterPro" id="IPR036900">
    <property type="entry name" value="A-D-PHexomutase_C_sf"/>
</dbReference>
<dbReference type="CDD" id="cd05799">
    <property type="entry name" value="PGM2"/>
    <property type="match status" value="1"/>
</dbReference>
<dbReference type="Proteomes" id="UP000184267">
    <property type="component" value="Unassembled WGS sequence"/>
</dbReference>
<dbReference type="GO" id="GO:0005634">
    <property type="term" value="C:nucleus"/>
    <property type="evidence" value="ECO:0007669"/>
    <property type="project" value="TreeGrafter"/>
</dbReference>
<comment type="similarity">
    <text evidence="1">Belongs to the phosphohexose mutase family.</text>
</comment>
<keyword evidence="4" id="KW-0460">Magnesium</keyword>
<accession>A0A1M2W2V2</accession>